<dbReference type="EMBL" id="BAAAWD010000032">
    <property type="protein sequence ID" value="GAA3042401.1"/>
    <property type="molecule type" value="Genomic_DNA"/>
</dbReference>
<reference evidence="3" key="1">
    <citation type="journal article" date="2019" name="Int. J. Syst. Evol. Microbiol.">
        <title>The Global Catalogue of Microorganisms (GCM) 10K type strain sequencing project: providing services to taxonomists for standard genome sequencing and annotation.</title>
        <authorList>
            <consortium name="The Broad Institute Genomics Platform"/>
            <consortium name="The Broad Institute Genome Sequencing Center for Infectious Disease"/>
            <person name="Wu L."/>
            <person name="Ma J."/>
        </authorList>
    </citation>
    <scope>NUCLEOTIDE SEQUENCE [LARGE SCALE GENOMIC DNA]</scope>
    <source>
        <strain evidence="3">JCM 3106</strain>
    </source>
</reference>
<evidence type="ECO:0000313" key="3">
    <source>
        <dbReference type="Proteomes" id="UP001499930"/>
    </source>
</evidence>
<organism evidence="2 3">
    <name type="scientific">Streptosporangium longisporum</name>
    <dbReference type="NCBI Taxonomy" id="46187"/>
    <lineage>
        <taxon>Bacteria</taxon>
        <taxon>Bacillati</taxon>
        <taxon>Actinomycetota</taxon>
        <taxon>Actinomycetes</taxon>
        <taxon>Streptosporangiales</taxon>
        <taxon>Streptosporangiaceae</taxon>
        <taxon>Streptosporangium</taxon>
    </lineage>
</organism>
<gene>
    <name evidence="2" type="ORF">GCM10017559_84280</name>
</gene>
<dbReference type="InterPro" id="IPR036390">
    <property type="entry name" value="WH_DNA-bd_sf"/>
</dbReference>
<dbReference type="InterPro" id="IPR043129">
    <property type="entry name" value="ATPase_NBD"/>
</dbReference>
<accession>A0ABP6LJ67</accession>
<name>A0ABP6LJ67_9ACTN</name>
<dbReference type="InterPro" id="IPR000600">
    <property type="entry name" value="ROK"/>
</dbReference>
<dbReference type="InterPro" id="IPR036388">
    <property type="entry name" value="WH-like_DNA-bd_sf"/>
</dbReference>
<evidence type="ECO:0000256" key="1">
    <source>
        <dbReference type="ARBA" id="ARBA00006479"/>
    </source>
</evidence>
<dbReference type="Pfam" id="PF00480">
    <property type="entry name" value="ROK"/>
    <property type="match status" value="1"/>
</dbReference>
<sequence>MPRSPAAALATSGEVLRLIRSGEAVTRSDIGRVTGLSRPAVSLRVTELIERNLVVEDSEGPSTGGRPPTRLVFNASGGVVLVGSLGASRAQIAVCDLGGRVLARAGLAVDVEEGPDVVLPLVMATWSELLDGLPGTPVRGVGLGVPATVEFAAGRTESTRIMASWTGVAIPPIIAERFPVPVFLDNDVNVIAIGEHREVYAGQADDLLFIKVSTRIGSGVIAGGEILRGALGAAGEIGHIPVRDGGGVLCRCGNVDCVDSVASGTAILRDLRALGYEVKTLDDVVGLVRAGDAQTMTVVRNAARMLGEVVASAVNLLNPSVVVLGGDVAETFQPLVSGVREVVHRRSTALATRNLRIERSRLGPEAGIAGCAHMVLDHILSPEAVDAAWRRTAARPVRSLA</sequence>
<dbReference type="PANTHER" id="PTHR18964">
    <property type="entry name" value="ROK (REPRESSOR, ORF, KINASE) FAMILY"/>
    <property type="match status" value="1"/>
</dbReference>
<dbReference type="Gene3D" id="3.30.420.40">
    <property type="match status" value="2"/>
</dbReference>
<comment type="similarity">
    <text evidence="1">Belongs to the ROK (NagC/XylR) family.</text>
</comment>
<keyword evidence="3" id="KW-1185">Reference proteome</keyword>
<evidence type="ECO:0000313" key="2">
    <source>
        <dbReference type="EMBL" id="GAA3042401.1"/>
    </source>
</evidence>
<proteinExistence type="inferred from homology"/>
<dbReference type="RefSeq" id="WP_344908368.1">
    <property type="nucleotide sequence ID" value="NZ_BAAAWD010000032.1"/>
</dbReference>
<dbReference type="Proteomes" id="UP001499930">
    <property type="component" value="Unassembled WGS sequence"/>
</dbReference>
<dbReference type="PANTHER" id="PTHR18964:SF173">
    <property type="entry name" value="GLUCOKINASE"/>
    <property type="match status" value="1"/>
</dbReference>
<dbReference type="SUPFAM" id="SSF46785">
    <property type="entry name" value="Winged helix' DNA-binding domain"/>
    <property type="match status" value="1"/>
</dbReference>
<protein>
    <submittedName>
        <fullName evidence="2">ROK family transcriptional regulator</fullName>
    </submittedName>
</protein>
<dbReference type="Gene3D" id="1.10.10.10">
    <property type="entry name" value="Winged helix-like DNA-binding domain superfamily/Winged helix DNA-binding domain"/>
    <property type="match status" value="1"/>
</dbReference>
<dbReference type="SUPFAM" id="SSF53067">
    <property type="entry name" value="Actin-like ATPase domain"/>
    <property type="match status" value="1"/>
</dbReference>
<comment type="caution">
    <text evidence="2">The sequence shown here is derived from an EMBL/GenBank/DDBJ whole genome shotgun (WGS) entry which is preliminary data.</text>
</comment>